<gene>
    <name evidence="2" type="ORF">OAUR00152_LOCUS39065</name>
</gene>
<organism evidence="2">
    <name type="scientific">Odontella aurita</name>
    <dbReference type="NCBI Taxonomy" id="265563"/>
    <lineage>
        <taxon>Eukaryota</taxon>
        <taxon>Sar</taxon>
        <taxon>Stramenopiles</taxon>
        <taxon>Ochrophyta</taxon>
        <taxon>Bacillariophyta</taxon>
        <taxon>Mediophyceae</taxon>
        <taxon>Biddulphiophycidae</taxon>
        <taxon>Eupodiscales</taxon>
        <taxon>Odontellaceae</taxon>
        <taxon>Odontella</taxon>
    </lineage>
</organism>
<feature type="region of interest" description="Disordered" evidence="1">
    <location>
        <begin position="1"/>
        <end position="25"/>
    </location>
</feature>
<protein>
    <submittedName>
        <fullName evidence="2">Uncharacterized protein</fullName>
    </submittedName>
</protein>
<sequence>MHSVLAAFSRSRTSSSVVTAGDTSDPPSLSKFNAYAMGQDAAAQAQFALDSGRTKGIGTQRGNARRSASLHRASSEEVNFRSKELLCESATTSAGQRNTATL</sequence>
<accession>A0A7S4K4P4</accession>
<reference evidence="2" key="1">
    <citation type="submission" date="2021-01" db="EMBL/GenBank/DDBJ databases">
        <authorList>
            <person name="Corre E."/>
            <person name="Pelletier E."/>
            <person name="Niang G."/>
            <person name="Scheremetjew M."/>
            <person name="Finn R."/>
            <person name="Kale V."/>
            <person name="Holt S."/>
            <person name="Cochrane G."/>
            <person name="Meng A."/>
            <person name="Brown T."/>
            <person name="Cohen L."/>
        </authorList>
    </citation>
    <scope>NUCLEOTIDE SEQUENCE</scope>
    <source>
        <strain evidence="2">Isolate 1302-5</strain>
    </source>
</reference>
<proteinExistence type="predicted"/>
<evidence type="ECO:0000256" key="1">
    <source>
        <dbReference type="SAM" id="MobiDB-lite"/>
    </source>
</evidence>
<dbReference type="AlphaFoldDB" id="A0A7S4K4P4"/>
<feature type="region of interest" description="Disordered" evidence="1">
    <location>
        <begin position="53"/>
        <end position="75"/>
    </location>
</feature>
<name>A0A7S4K4P4_9STRA</name>
<feature type="compositionally biased region" description="Low complexity" evidence="1">
    <location>
        <begin position="9"/>
        <end position="19"/>
    </location>
</feature>
<dbReference type="EMBL" id="HBKQ01057150">
    <property type="protein sequence ID" value="CAE2283616.1"/>
    <property type="molecule type" value="Transcribed_RNA"/>
</dbReference>
<evidence type="ECO:0000313" key="2">
    <source>
        <dbReference type="EMBL" id="CAE2283616.1"/>
    </source>
</evidence>